<evidence type="ECO:0000313" key="3">
    <source>
        <dbReference type="Proteomes" id="UP000181951"/>
    </source>
</evidence>
<dbReference type="STRING" id="310780.SAMN05216267_104041"/>
<keyword evidence="1" id="KW-1133">Transmembrane helix</keyword>
<proteinExistence type="predicted"/>
<evidence type="ECO:0008006" key="4">
    <source>
        <dbReference type="Google" id="ProtNLM"/>
    </source>
</evidence>
<feature type="transmembrane region" description="Helical" evidence="1">
    <location>
        <begin position="66"/>
        <end position="87"/>
    </location>
</feature>
<dbReference type="Proteomes" id="UP000181951">
    <property type="component" value="Unassembled WGS sequence"/>
</dbReference>
<dbReference type="OrthoDB" id="4350374at2"/>
<protein>
    <recommendedName>
        <fullName evidence="4">Alkaline shock response membrane anchor protein AmaP</fullName>
    </recommendedName>
</protein>
<accession>A0A1H8SAA7</accession>
<organism evidence="2 3">
    <name type="scientific">Actinacidiphila rubida</name>
    <dbReference type="NCBI Taxonomy" id="310780"/>
    <lineage>
        <taxon>Bacteria</taxon>
        <taxon>Bacillati</taxon>
        <taxon>Actinomycetota</taxon>
        <taxon>Actinomycetes</taxon>
        <taxon>Kitasatosporales</taxon>
        <taxon>Streptomycetaceae</taxon>
        <taxon>Actinacidiphila</taxon>
    </lineage>
</organism>
<dbReference type="NCBIfam" id="NF033218">
    <property type="entry name" value="anchor_AmaP"/>
    <property type="match status" value="1"/>
</dbReference>
<keyword evidence="1" id="KW-0812">Transmembrane</keyword>
<dbReference type="RefSeq" id="WP_069465311.1">
    <property type="nucleotide sequence ID" value="NZ_FODD01000040.1"/>
</dbReference>
<dbReference type="AlphaFoldDB" id="A0A1H8SAA7"/>
<reference evidence="2 3" key="1">
    <citation type="submission" date="2016-10" db="EMBL/GenBank/DDBJ databases">
        <authorList>
            <person name="de Groot N.N."/>
        </authorList>
    </citation>
    <scope>NUCLEOTIDE SEQUENCE [LARGE SCALE GENOMIC DNA]</scope>
    <source>
        <strain evidence="2 3">CGMCC 4.2026</strain>
    </source>
</reference>
<dbReference type="EMBL" id="FODD01000040">
    <property type="protein sequence ID" value="SEO75446.1"/>
    <property type="molecule type" value="Genomic_DNA"/>
</dbReference>
<name>A0A1H8SAA7_9ACTN</name>
<evidence type="ECO:0000313" key="2">
    <source>
        <dbReference type="EMBL" id="SEO75446.1"/>
    </source>
</evidence>
<keyword evidence="3" id="KW-1185">Reference proteome</keyword>
<keyword evidence="1" id="KW-0472">Membrane</keyword>
<gene>
    <name evidence="2" type="ORF">SAMN05216267_104041</name>
</gene>
<evidence type="ECO:0000256" key="1">
    <source>
        <dbReference type="SAM" id="Phobius"/>
    </source>
</evidence>
<sequence length="198" mass="21961">MRTSINRILLGLTGLLLLALGAAVLIGSLDLQRRWDFTMPSSWPFSGPKDVLLSAHDRTRYRSRGWWWPTVIAALGVLFLGALWWLLAQARTRRLRQLRIDSGDGQGAQIRGRAVENVLSAESEAYDGVEWAGSTLIRKRRVPQARLVLGLAPHATPVEVVDGLDTEVLERARTSTGLDALPAEARLRAVRHRASRVT</sequence>